<gene>
    <name evidence="13" type="primary">TIM21</name>
    <name evidence="13" type="ORF">DL546_000779</name>
</gene>
<evidence type="ECO:0000313" key="14">
    <source>
        <dbReference type="Proteomes" id="UP000275385"/>
    </source>
</evidence>
<dbReference type="Pfam" id="PF08294">
    <property type="entry name" value="TIM21"/>
    <property type="match status" value="1"/>
</dbReference>
<comment type="similarity">
    <text evidence="2 12">Belongs to the TIM21 family.</text>
</comment>
<comment type="function">
    <text evidence="10">Essential component of the TIM23 complex, a complex that mediates the translocation of transit peptide-containing proteins across the mitochondrial inner membrane. Required to keep the TOM and the TIM23 complexes in close contact. At some point, it is released from the TOM23 complex to allow protein translocation into the mitochondrial matrix.</text>
</comment>
<dbReference type="InterPro" id="IPR038552">
    <property type="entry name" value="Tim21_IMS_sf"/>
</dbReference>
<evidence type="ECO:0000256" key="8">
    <source>
        <dbReference type="ARBA" id="ARBA00023128"/>
    </source>
</evidence>
<evidence type="ECO:0000256" key="3">
    <source>
        <dbReference type="ARBA" id="ARBA00020726"/>
    </source>
</evidence>
<keyword evidence="14" id="KW-1185">Reference proteome</keyword>
<feature type="transmembrane region" description="Helical" evidence="12">
    <location>
        <begin position="71"/>
        <end position="91"/>
    </location>
</feature>
<dbReference type="PANTHER" id="PTHR13032:SF6">
    <property type="entry name" value="MITOCHONDRIAL IMPORT INNER MEMBRANE TRANSLOCASE SUBUNIT TIM21"/>
    <property type="match status" value="1"/>
</dbReference>
<dbReference type="Proteomes" id="UP000275385">
    <property type="component" value="Unassembled WGS sequence"/>
</dbReference>
<evidence type="ECO:0000256" key="5">
    <source>
        <dbReference type="ARBA" id="ARBA00022792"/>
    </source>
</evidence>
<keyword evidence="12" id="KW-0653">Protein transport</keyword>
<evidence type="ECO:0000256" key="11">
    <source>
        <dbReference type="ARBA" id="ARBA00063758"/>
    </source>
</evidence>
<evidence type="ECO:0000256" key="4">
    <source>
        <dbReference type="ARBA" id="ARBA00022692"/>
    </source>
</evidence>
<accession>A0A420YE81</accession>
<comment type="subcellular location">
    <subcellularLocation>
        <location evidence="1 12">Mitochondrion inner membrane</location>
        <topology evidence="1 12">Single-pass membrane protein</topology>
    </subcellularLocation>
</comment>
<keyword evidence="6" id="KW-0809">Transit peptide</keyword>
<comment type="subunit">
    <text evidence="11">Component of the TIM23 complex, at least composed of TIM23, TIM17, TIM50 and TIM21.</text>
</comment>
<proteinExistence type="inferred from homology"/>
<evidence type="ECO:0000256" key="9">
    <source>
        <dbReference type="ARBA" id="ARBA00023136"/>
    </source>
</evidence>
<keyword evidence="8 12" id="KW-0496">Mitochondrion</keyword>
<dbReference type="STRING" id="177199.A0A420YE81"/>
<dbReference type="OrthoDB" id="436405at2759"/>
<protein>
    <recommendedName>
        <fullName evidence="3 12">Mitochondrial import inner membrane translocase subunit Tim21</fullName>
    </recommendedName>
</protein>
<keyword evidence="12" id="KW-0813">Transport</keyword>
<dbReference type="InterPro" id="IPR013261">
    <property type="entry name" value="Tim21"/>
</dbReference>
<reference evidence="13 14" key="1">
    <citation type="submission" date="2018-08" db="EMBL/GenBank/DDBJ databases">
        <title>Draft genome of the lignicolous fungus Coniochaeta pulveracea.</title>
        <authorList>
            <person name="Borstlap C.J."/>
            <person name="De Witt R.N."/>
            <person name="Botha A."/>
            <person name="Volschenk H."/>
        </authorList>
    </citation>
    <scope>NUCLEOTIDE SEQUENCE [LARGE SCALE GENOMIC DNA]</scope>
    <source>
        <strain evidence="13 14">CAB683</strain>
    </source>
</reference>
<dbReference type="GO" id="GO:0005744">
    <property type="term" value="C:TIM23 mitochondrial import inner membrane translocase complex"/>
    <property type="evidence" value="ECO:0007669"/>
    <property type="project" value="UniProtKB-UniRule"/>
</dbReference>
<dbReference type="AlphaFoldDB" id="A0A420YE81"/>
<keyword evidence="7 12" id="KW-1133">Transmembrane helix</keyword>
<sequence>MKSNTLAILRRCNALNASSIVRAQLVPQRFASTQSETSKRRAVTPFNDDGHVPWTQLSAGEKAGRATQQTFNFGMVIVGLVMTGGVGYFFWEEVMSPDSKVAYFNRAVDRIKQHPRCVEVLGDGKKITAHGEETGNKWRRARPIASTESKDAQGNDHLLIQFHIQGPKGHGMVHMHLVKLAGHHEYEYKYFFVDVAGHPRIYLENSETAPLKPGEKPAYKLFGIKLG</sequence>
<evidence type="ECO:0000256" key="10">
    <source>
        <dbReference type="ARBA" id="ARBA00060204"/>
    </source>
</evidence>
<evidence type="ECO:0000313" key="13">
    <source>
        <dbReference type="EMBL" id="RKU46198.1"/>
    </source>
</evidence>
<dbReference type="FunFam" id="3.10.450.320:FF:000002">
    <property type="entry name" value="Mitochondrial import inner membrane translocase subunit tim21"/>
    <property type="match status" value="1"/>
</dbReference>
<evidence type="ECO:0000256" key="6">
    <source>
        <dbReference type="ARBA" id="ARBA00022946"/>
    </source>
</evidence>
<keyword evidence="4 12" id="KW-0812">Transmembrane</keyword>
<keyword evidence="12" id="KW-0811">Translocation</keyword>
<evidence type="ECO:0000256" key="7">
    <source>
        <dbReference type="ARBA" id="ARBA00022989"/>
    </source>
</evidence>
<organism evidence="13 14">
    <name type="scientific">Coniochaeta pulveracea</name>
    <dbReference type="NCBI Taxonomy" id="177199"/>
    <lineage>
        <taxon>Eukaryota</taxon>
        <taxon>Fungi</taxon>
        <taxon>Dikarya</taxon>
        <taxon>Ascomycota</taxon>
        <taxon>Pezizomycotina</taxon>
        <taxon>Sordariomycetes</taxon>
        <taxon>Sordariomycetidae</taxon>
        <taxon>Coniochaetales</taxon>
        <taxon>Coniochaetaceae</taxon>
        <taxon>Coniochaeta</taxon>
    </lineage>
</organism>
<comment type="caution">
    <text evidence="13">The sequence shown here is derived from an EMBL/GenBank/DDBJ whole genome shotgun (WGS) entry which is preliminary data.</text>
</comment>
<dbReference type="PANTHER" id="PTHR13032">
    <property type="entry name" value="MITOCHONDRIAL IMPORT INNER MEMBRANE TRANSLOCASE SUBUNIT TIM21"/>
    <property type="match status" value="1"/>
</dbReference>
<keyword evidence="5 12" id="KW-0999">Mitochondrion inner membrane</keyword>
<keyword evidence="9 12" id="KW-0472">Membrane</keyword>
<dbReference type="Gene3D" id="3.10.450.320">
    <property type="entry name" value="Mitochondrial import inner membrane translocase subunit Tim21"/>
    <property type="match status" value="1"/>
</dbReference>
<evidence type="ECO:0000256" key="2">
    <source>
        <dbReference type="ARBA" id="ARBA00010867"/>
    </source>
</evidence>
<dbReference type="EMBL" id="QVQW01000015">
    <property type="protein sequence ID" value="RKU46198.1"/>
    <property type="molecule type" value="Genomic_DNA"/>
</dbReference>
<dbReference type="GO" id="GO:0030150">
    <property type="term" value="P:protein import into mitochondrial matrix"/>
    <property type="evidence" value="ECO:0007669"/>
    <property type="project" value="UniProtKB-UniRule"/>
</dbReference>
<evidence type="ECO:0000256" key="12">
    <source>
        <dbReference type="RuleBase" id="RU367142"/>
    </source>
</evidence>
<evidence type="ECO:0000256" key="1">
    <source>
        <dbReference type="ARBA" id="ARBA00004434"/>
    </source>
</evidence>
<name>A0A420YE81_9PEZI</name>